<dbReference type="GO" id="GO:0003677">
    <property type="term" value="F:DNA binding"/>
    <property type="evidence" value="ECO:0007669"/>
    <property type="project" value="UniProtKB-UniRule"/>
</dbReference>
<evidence type="ECO:0000313" key="4">
    <source>
        <dbReference type="EMBL" id="SMD18952.1"/>
    </source>
</evidence>
<evidence type="ECO:0000313" key="5">
    <source>
        <dbReference type="Proteomes" id="UP000192674"/>
    </source>
</evidence>
<dbReference type="AlphaFoldDB" id="A0A1Y5XXT7"/>
<dbReference type="InterPro" id="IPR009057">
    <property type="entry name" value="Homeodomain-like_sf"/>
</dbReference>
<dbReference type="SUPFAM" id="SSF46689">
    <property type="entry name" value="Homeodomain-like"/>
    <property type="match status" value="1"/>
</dbReference>
<evidence type="ECO:0000259" key="3">
    <source>
        <dbReference type="PROSITE" id="PS50977"/>
    </source>
</evidence>
<gene>
    <name evidence="4" type="ORF">SAMN05661093_05986</name>
</gene>
<dbReference type="PANTHER" id="PTHR43479">
    <property type="entry name" value="ACREF/ENVCD OPERON REPRESSOR-RELATED"/>
    <property type="match status" value="1"/>
</dbReference>
<keyword evidence="1 2" id="KW-0238">DNA-binding</keyword>
<sequence length="176" mass="20069">MTDRRVHKTRDALRRALVELIVERGYDRVTVQDILDRADVGRSTFYTHFHGKDDLLLTGFENVKAEMAGTQQPGDVLSPLRAVFRHAGDNRELFTATVMRHEPAMLVVRREMTKLLTEYLRPHLPEDELDLVVTFVIRGMTGVIGWWLGTKAPLTADEAYERFRRLAMGGIGPLLP</sequence>
<organism evidence="4 5">
    <name type="scientific">Kibdelosporangium aridum</name>
    <dbReference type="NCBI Taxonomy" id="2030"/>
    <lineage>
        <taxon>Bacteria</taxon>
        <taxon>Bacillati</taxon>
        <taxon>Actinomycetota</taxon>
        <taxon>Actinomycetes</taxon>
        <taxon>Pseudonocardiales</taxon>
        <taxon>Pseudonocardiaceae</taxon>
        <taxon>Kibdelosporangium</taxon>
    </lineage>
</organism>
<dbReference type="PRINTS" id="PR00455">
    <property type="entry name" value="HTHTETR"/>
</dbReference>
<dbReference type="OrthoDB" id="3193022at2"/>
<dbReference type="EMBL" id="FWXV01000005">
    <property type="protein sequence ID" value="SMD18952.1"/>
    <property type="molecule type" value="Genomic_DNA"/>
</dbReference>
<keyword evidence="5" id="KW-1185">Reference proteome</keyword>
<evidence type="ECO:0000256" key="2">
    <source>
        <dbReference type="PROSITE-ProRule" id="PRU00335"/>
    </source>
</evidence>
<dbReference type="Proteomes" id="UP000192674">
    <property type="component" value="Unassembled WGS sequence"/>
</dbReference>
<dbReference type="PROSITE" id="PS50977">
    <property type="entry name" value="HTH_TETR_2"/>
    <property type="match status" value="1"/>
</dbReference>
<accession>A0A1Y5XXT7</accession>
<feature type="domain" description="HTH tetR-type" evidence="3">
    <location>
        <begin position="7"/>
        <end position="67"/>
    </location>
</feature>
<dbReference type="InterPro" id="IPR050624">
    <property type="entry name" value="HTH-type_Tx_Regulator"/>
</dbReference>
<feature type="DNA-binding region" description="H-T-H motif" evidence="2">
    <location>
        <begin position="30"/>
        <end position="49"/>
    </location>
</feature>
<dbReference type="RefSeq" id="WP_084430176.1">
    <property type="nucleotide sequence ID" value="NZ_FWXV01000005.1"/>
</dbReference>
<proteinExistence type="predicted"/>
<dbReference type="InterPro" id="IPR001647">
    <property type="entry name" value="HTH_TetR"/>
</dbReference>
<dbReference type="Gene3D" id="1.10.357.10">
    <property type="entry name" value="Tetracycline Repressor, domain 2"/>
    <property type="match status" value="1"/>
</dbReference>
<name>A0A1Y5XXT7_KIBAR</name>
<evidence type="ECO:0000256" key="1">
    <source>
        <dbReference type="ARBA" id="ARBA00023125"/>
    </source>
</evidence>
<dbReference type="PANTHER" id="PTHR43479:SF7">
    <property type="entry name" value="TETR-FAMILY TRANSCRIPTIONAL REGULATOR"/>
    <property type="match status" value="1"/>
</dbReference>
<protein>
    <submittedName>
        <fullName evidence="4">Transcriptional regulator, TetR family</fullName>
    </submittedName>
</protein>
<dbReference type="Pfam" id="PF00440">
    <property type="entry name" value="TetR_N"/>
    <property type="match status" value="1"/>
</dbReference>
<reference evidence="4 5" key="1">
    <citation type="submission" date="2017-04" db="EMBL/GenBank/DDBJ databases">
        <authorList>
            <person name="Afonso C.L."/>
            <person name="Miller P.J."/>
            <person name="Scott M.A."/>
            <person name="Spackman E."/>
            <person name="Goraichik I."/>
            <person name="Dimitrov K.M."/>
            <person name="Suarez D.L."/>
            <person name="Swayne D.E."/>
        </authorList>
    </citation>
    <scope>NUCLEOTIDE SEQUENCE [LARGE SCALE GENOMIC DNA]</scope>
    <source>
        <strain evidence="4 5">DSM 43828</strain>
    </source>
</reference>